<dbReference type="AlphaFoldDB" id="K3ZBT3"/>
<dbReference type="Proteomes" id="UP000004995">
    <property type="component" value="Unassembled WGS sequence"/>
</dbReference>
<name>K3ZBT3_SETIT</name>
<accession>K3ZBT3</accession>
<sequence length="51" mass="5874">MTSERRATHEAMVRGSKGTCHVGWLMCQYSHQNWFSKPAKSANMVLHVVKR</sequence>
<dbReference type="EMBL" id="AGNK02001929">
    <property type="status" value="NOT_ANNOTATED_CDS"/>
    <property type="molecule type" value="Genomic_DNA"/>
</dbReference>
<evidence type="ECO:0000313" key="2">
    <source>
        <dbReference type="Proteomes" id="UP000004995"/>
    </source>
</evidence>
<organism evidence="1 2">
    <name type="scientific">Setaria italica</name>
    <name type="common">Foxtail millet</name>
    <name type="synonym">Panicum italicum</name>
    <dbReference type="NCBI Taxonomy" id="4555"/>
    <lineage>
        <taxon>Eukaryota</taxon>
        <taxon>Viridiplantae</taxon>
        <taxon>Streptophyta</taxon>
        <taxon>Embryophyta</taxon>
        <taxon>Tracheophyta</taxon>
        <taxon>Spermatophyta</taxon>
        <taxon>Magnoliopsida</taxon>
        <taxon>Liliopsida</taxon>
        <taxon>Poales</taxon>
        <taxon>Poaceae</taxon>
        <taxon>PACMAD clade</taxon>
        <taxon>Panicoideae</taxon>
        <taxon>Panicodae</taxon>
        <taxon>Paniceae</taxon>
        <taxon>Cenchrinae</taxon>
        <taxon>Setaria</taxon>
    </lineage>
</organism>
<dbReference type="InParanoid" id="K3ZBT3"/>
<reference evidence="2" key="1">
    <citation type="journal article" date="2012" name="Nat. Biotechnol.">
        <title>Reference genome sequence of the model plant Setaria.</title>
        <authorList>
            <person name="Bennetzen J.L."/>
            <person name="Schmutz J."/>
            <person name="Wang H."/>
            <person name="Percifield R."/>
            <person name="Hawkins J."/>
            <person name="Pontaroli A.C."/>
            <person name="Estep M."/>
            <person name="Feng L."/>
            <person name="Vaughn J.N."/>
            <person name="Grimwood J."/>
            <person name="Jenkins J."/>
            <person name="Barry K."/>
            <person name="Lindquist E."/>
            <person name="Hellsten U."/>
            <person name="Deshpande S."/>
            <person name="Wang X."/>
            <person name="Wu X."/>
            <person name="Mitros T."/>
            <person name="Triplett J."/>
            <person name="Yang X."/>
            <person name="Ye C.Y."/>
            <person name="Mauro-Herrera M."/>
            <person name="Wang L."/>
            <person name="Li P."/>
            <person name="Sharma M."/>
            <person name="Sharma R."/>
            <person name="Ronald P.C."/>
            <person name="Panaud O."/>
            <person name="Kellogg E.A."/>
            <person name="Brutnell T.P."/>
            <person name="Doust A.N."/>
            <person name="Tuskan G.A."/>
            <person name="Rokhsar D."/>
            <person name="Devos K.M."/>
        </authorList>
    </citation>
    <scope>NUCLEOTIDE SEQUENCE [LARGE SCALE GENOMIC DNA]</scope>
    <source>
        <strain evidence="2">cv. Yugu1</strain>
    </source>
</reference>
<proteinExistence type="predicted"/>
<dbReference type="EnsemblPlants" id="KQL16320">
    <property type="protein sequence ID" value="KQL16320"/>
    <property type="gene ID" value="SETIT_024004mg"/>
</dbReference>
<evidence type="ECO:0000313" key="1">
    <source>
        <dbReference type="EnsemblPlants" id="KQL16320"/>
    </source>
</evidence>
<keyword evidence="2" id="KW-1185">Reference proteome</keyword>
<dbReference type="HOGENOM" id="CLU_3109993_0_0_1"/>
<protein>
    <submittedName>
        <fullName evidence="1">Uncharacterized protein</fullName>
    </submittedName>
</protein>
<dbReference type="Gramene" id="KQL16320">
    <property type="protein sequence ID" value="KQL16320"/>
    <property type="gene ID" value="SETIT_024004mg"/>
</dbReference>
<reference evidence="1" key="2">
    <citation type="submission" date="2018-08" db="UniProtKB">
        <authorList>
            <consortium name="EnsemblPlants"/>
        </authorList>
    </citation>
    <scope>IDENTIFICATION</scope>
    <source>
        <strain evidence="1">Yugu1</strain>
    </source>
</reference>